<keyword evidence="1" id="KW-0812">Transmembrane</keyword>
<organism evidence="2 3">
    <name type="scientific">Candidatus Buchananbacteria bacterium RIFCSPHIGHO2_01_FULL_39_14</name>
    <dbReference type="NCBI Taxonomy" id="1797532"/>
    <lineage>
        <taxon>Bacteria</taxon>
        <taxon>Candidatus Buchananiibacteriota</taxon>
    </lineage>
</organism>
<comment type="caution">
    <text evidence="2">The sequence shown here is derived from an EMBL/GenBank/DDBJ whole genome shotgun (WGS) entry which is preliminary data.</text>
</comment>
<gene>
    <name evidence="2" type="ORF">A2729_00110</name>
</gene>
<sequence>MKIPLALIFALFIEIVLLLLIFLVLVVGLLGVFVPFLPGLFLVGVAAAVYSLLVRNDYGKITPKIHHRLLKIKNKIFSLRITKKIMNIIAKIKNQKKEKIKKEIWRHGLILLGFNAVLILTFIYGFVSLVILVSLLGLPEIMIAFIPLLTIFLFAGGSAVVWYRFGQILSQTFKQKRIFYTTLVVLISLLPLLIFLILISLPVNFGNPLTLLLFLGFLLMVSLAAAFELLLVNLGVITRVK</sequence>
<keyword evidence="1" id="KW-0472">Membrane</keyword>
<feature type="transmembrane region" description="Helical" evidence="1">
    <location>
        <begin position="178"/>
        <end position="199"/>
    </location>
</feature>
<keyword evidence="1" id="KW-1133">Transmembrane helix</keyword>
<dbReference type="EMBL" id="MHIB01000004">
    <property type="protein sequence ID" value="OGY45145.1"/>
    <property type="molecule type" value="Genomic_DNA"/>
</dbReference>
<feature type="transmembrane region" description="Helical" evidence="1">
    <location>
        <begin position="109"/>
        <end position="135"/>
    </location>
</feature>
<evidence type="ECO:0000256" key="1">
    <source>
        <dbReference type="SAM" id="Phobius"/>
    </source>
</evidence>
<dbReference type="STRING" id="1797532.A2729_00110"/>
<protein>
    <submittedName>
        <fullName evidence="2">Uncharacterized protein</fullName>
    </submittedName>
</protein>
<dbReference type="AlphaFoldDB" id="A0A1G1XYJ2"/>
<feature type="transmembrane region" description="Helical" evidence="1">
    <location>
        <begin position="211"/>
        <end position="236"/>
    </location>
</feature>
<feature type="transmembrane region" description="Helical" evidence="1">
    <location>
        <begin position="36"/>
        <end position="54"/>
    </location>
</feature>
<reference evidence="2 3" key="1">
    <citation type="journal article" date="2016" name="Nat. Commun.">
        <title>Thousands of microbial genomes shed light on interconnected biogeochemical processes in an aquifer system.</title>
        <authorList>
            <person name="Anantharaman K."/>
            <person name="Brown C.T."/>
            <person name="Hug L.A."/>
            <person name="Sharon I."/>
            <person name="Castelle C.J."/>
            <person name="Probst A.J."/>
            <person name="Thomas B.C."/>
            <person name="Singh A."/>
            <person name="Wilkins M.J."/>
            <person name="Karaoz U."/>
            <person name="Brodie E.L."/>
            <person name="Williams K.H."/>
            <person name="Hubbard S.S."/>
            <person name="Banfield J.F."/>
        </authorList>
    </citation>
    <scope>NUCLEOTIDE SEQUENCE [LARGE SCALE GENOMIC DNA]</scope>
</reference>
<dbReference type="Proteomes" id="UP000178930">
    <property type="component" value="Unassembled WGS sequence"/>
</dbReference>
<accession>A0A1G1XYJ2</accession>
<proteinExistence type="predicted"/>
<name>A0A1G1XYJ2_9BACT</name>
<evidence type="ECO:0000313" key="2">
    <source>
        <dbReference type="EMBL" id="OGY45145.1"/>
    </source>
</evidence>
<evidence type="ECO:0000313" key="3">
    <source>
        <dbReference type="Proteomes" id="UP000178930"/>
    </source>
</evidence>
<feature type="transmembrane region" description="Helical" evidence="1">
    <location>
        <begin position="7"/>
        <end position="30"/>
    </location>
</feature>
<feature type="transmembrane region" description="Helical" evidence="1">
    <location>
        <begin position="141"/>
        <end position="166"/>
    </location>
</feature>